<evidence type="ECO:0000313" key="3">
    <source>
        <dbReference type="EMBL" id="RYO89152.1"/>
    </source>
</evidence>
<feature type="region of interest" description="Disordered" evidence="2">
    <location>
        <begin position="113"/>
        <end position="227"/>
    </location>
</feature>
<dbReference type="OrthoDB" id="4800057at2759"/>
<keyword evidence="4" id="KW-1185">Reference proteome</keyword>
<comment type="caution">
    <text evidence="3">The sequence shown here is derived from an EMBL/GenBank/DDBJ whole genome shotgun (WGS) entry which is preliminary data.</text>
</comment>
<keyword evidence="1" id="KW-0175">Coiled coil</keyword>
<evidence type="ECO:0000256" key="2">
    <source>
        <dbReference type="SAM" id="MobiDB-lite"/>
    </source>
</evidence>
<dbReference type="Proteomes" id="UP000293360">
    <property type="component" value="Unassembled WGS sequence"/>
</dbReference>
<feature type="compositionally biased region" description="Polar residues" evidence="2">
    <location>
        <begin position="181"/>
        <end position="214"/>
    </location>
</feature>
<feature type="compositionally biased region" description="Basic and acidic residues" evidence="2">
    <location>
        <begin position="1"/>
        <end position="12"/>
    </location>
</feature>
<evidence type="ECO:0000313" key="4">
    <source>
        <dbReference type="Proteomes" id="UP000293360"/>
    </source>
</evidence>
<feature type="region of interest" description="Disordered" evidence="2">
    <location>
        <begin position="250"/>
        <end position="279"/>
    </location>
</feature>
<feature type="region of interest" description="Disordered" evidence="2">
    <location>
        <begin position="467"/>
        <end position="525"/>
    </location>
</feature>
<protein>
    <submittedName>
        <fullName evidence="3">Uncharacterized protein</fullName>
    </submittedName>
</protein>
<proteinExistence type="predicted"/>
<sequence>MSAKREPSDKPDLAAMEKGYWQQTEIARAREDAKMEAEFRHRQDGSRGRLVDLYNRKSQLENELQSLVSSITYQEQEQERLVRDYEETRAQLRVQRQNEDLRQQEWFAQAREREAKQGYRPKSNGRQSSNGELPPLAAVRGWTSINGSRRRGRREEDDEPPADPGNLLGSVYHNPVEDSDANSQGMVRNGSFRSPSRAFSTGVSTEDENLSGQARKNGERPLKPKERHSLPTFTSVVRSPAGKPQEAVAAFGPHPLSGRKSLPEAKRASTPIKDEEEVNDGKEITRDNLVIKDDGKFITEPPMYAGIPLEKIHEKHEYWDAEWEPLVSIIQPQVEKWHERHEHAKQDQTAARHSVFLANRQINRGKQILDFLNNESVNFHPYQFVGKEMMSKFYKTLVNYDTMFRLANVHEELKKFDLDITPLDWLRQRIYEVATAQGERFNLSKYIHDLYHDAKLKALREKHGFGNIGRPSGYKLGERDPNKPPKTKTKRDSTGPGSVRKKGRRSIGQVDPDGVPPMDDLQQGFQQPPQEVLEPVTPRLQKRQRLEAVPPPPAPEDDDLESLGFTSTDSFSAGRIMHLDYRVYQIKTRALTTSTEVTQYWTWKSDQNMFEHQVLRDVHPRVTWGFYQKPIDFNLKLTDLVEIRYASDSQKVVVIVKDQERGDILAHFKRERTKRRFLAFAKKKQVKLVKSMRTQIEDAWVQMKSETLPNEESDT</sequence>
<name>A0A4Q4T018_9PEZI</name>
<accession>A0A4Q4T018</accession>
<gene>
    <name evidence="3" type="ORF">DL764_008624</name>
</gene>
<feature type="compositionally biased region" description="Basic and acidic residues" evidence="2">
    <location>
        <begin position="216"/>
        <end position="227"/>
    </location>
</feature>
<feature type="coiled-coil region" evidence="1">
    <location>
        <begin position="50"/>
        <end position="102"/>
    </location>
</feature>
<organism evidence="3 4">
    <name type="scientific">Monosporascus ibericus</name>
    <dbReference type="NCBI Taxonomy" id="155417"/>
    <lineage>
        <taxon>Eukaryota</taxon>
        <taxon>Fungi</taxon>
        <taxon>Dikarya</taxon>
        <taxon>Ascomycota</taxon>
        <taxon>Pezizomycotina</taxon>
        <taxon>Sordariomycetes</taxon>
        <taxon>Xylariomycetidae</taxon>
        <taxon>Xylariales</taxon>
        <taxon>Xylariales incertae sedis</taxon>
        <taxon>Monosporascus</taxon>
    </lineage>
</organism>
<reference evidence="3 4" key="1">
    <citation type="submission" date="2018-06" db="EMBL/GenBank/DDBJ databases">
        <title>Complete Genomes of Monosporascus.</title>
        <authorList>
            <person name="Robinson A.J."/>
            <person name="Natvig D.O."/>
        </authorList>
    </citation>
    <scope>NUCLEOTIDE SEQUENCE [LARGE SCALE GENOMIC DNA]</scope>
    <source>
        <strain evidence="3 4">CBS 110550</strain>
    </source>
</reference>
<feature type="region of interest" description="Disordered" evidence="2">
    <location>
        <begin position="1"/>
        <end position="20"/>
    </location>
</feature>
<dbReference type="AlphaFoldDB" id="A0A4Q4T018"/>
<evidence type="ECO:0000256" key="1">
    <source>
        <dbReference type="SAM" id="Coils"/>
    </source>
</evidence>
<dbReference type="STRING" id="155417.A0A4Q4T018"/>
<dbReference type="EMBL" id="QJNU01000702">
    <property type="protein sequence ID" value="RYO89152.1"/>
    <property type="molecule type" value="Genomic_DNA"/>
</dbReference>